<reference evidence="2" key="1">
    <citation type="journal article" date="2023" name="Insect Mol. Biol.">
        <title>Genome sequencing provides insights into the evolution of gene families encoding plant cell wall-degrading enzymes in longhorned beetles.</title>
        <authorList>
            <person name="Shin N.R."/>
            <person name="Okamura Y."/>
            <person name="Kirsch R."/>
            <person name="Pauchet Y."/>
        </authorList>
    </citation>
    <scope>NUCLEOTIDE SEQUENCE</scope>
    <source>
        <strain evidence="2">AMC_N1</strain>
    </source>
</reference>
<keyword evidence="1" id="KW-1133">Transmembrane helix</keyword>
<dbReference type="EMBL" id="JAPWTK010000082">
    <property type="protein sequence ID" value="KAJ8951563.1"/>
    <property type="molecule type" value="Genomic_DNA"/>
</dbReference>
<comment type="caution">
    <text evidence="2">The sequence shown here is derived from an EMBL/GenBank/DDBJ whole genome shotgun (WGS) entry which is preliminary data.</text>
</comment>
<organism evidence="2 3">
    <name type="scientific">Aromia moschata</name>
    <dbReference type="NCBI Taxonomy" id="1265417"/>
    <lineage>
        <taxon>Eukaryota</taxon>
        <taxon>Metazoa</taxon>
        <taxon>Ecdysozoa</taxon>
        <taxon>Arthropoda</taxon>
        <taxon>Hexapoda</taxon>
        <taxon>Insecta</taxon>
        <taxon>Pterygota</taxon>
        <taxon>Neoptera</taxon>
        <taxon>Endopterygota</taxon>
        <taxon>Coleoptera</taxon>
        <taxon>Polyphaga</taxon>
        <taxon>Cucujiformia</taxon>
        <taxon>Chrysomeloidea</taxon>
        <taxon>Cerambycidae</taxon>
        <taxon>Cerambycinae</taxon>
        <taxon>Callichromatini</taxon>
        <taxon>Aromia</taxon>
    </lineage>
</organism>
<keyword evidence="1" id="KW-0812">Transmembrane</keyword>
<evidence type="ECO:0008006" key="4">
    <source>
        <dbReference type="Google" id="ProtNLM"/>
    </source>
</evidence>
<evidence type="ECO:0000313" key="2">
    <source>
        <dbReference type="EMBL" id="KAJ8951563.1"/>
    </source>
</evidence>
<accession>A0AAV8YK59</accession>
<protein>
    <recommendedName>
        <fullName evidence="4">Transmembrane protein</fullName>
    </recommendedName>
</protein>
<gene>
    <name evidence="2" type="ORF">NQ318_020439</name>
</gene>
<name>A0AAV8YK59_9CUCU</name>
<dbReference type="AlphaFoldDB" id="A0AAV8YK59"/>
<keyword evidence="3" id="KW-1185">Reference proteome</keyword>
<feature type="transmembrane region" description="Helical" evidence="1">
    <location>
        <begin position="69"/>
        <end position="88"/>
    </location>
</feature>
<proteinExistence type="predicted"/>
<sequence length="122" mass="14042">MADKAEEEDVEMNRFDQRTYKITIVFPLEFSFDFFLILFNHLLNSINFYAYLVNLLFHAVNPPRKFIQPGVYYLLGIVSVLLSSPFVLLSSLFLSPFCLLMVLLSSSLCLLTVLLSSSLQEF</sequence>
<feature type="transmembrane region" description="Helical" evidence="1">
    <location>
        <begin position="94"/>
        <end position="115"/>
    </location>
</feature>
<dbReference type="Proteomes" id="UP001162162">
    <property type="component" value="Unassembled WGS sequence"/>
</dbReference>
<feature type="transmembrane region" description="Helical" evidence="1">
    <location>
        <begin position="34"/>
        <end position="57"/>
    </location>
</feature>
<evidence type="ECO:0000313" key="3">
    <source>
        <dbReference type="Proteomes" id="UP001162162"/>
    </source>
</evidence>
<keyword evidence="1" id="KW-0472">Membrane</keyword>
<evidence type="ECO:0000256" key="1">
    <source>
        <dbReference type="SAM" id="Phobius"/>
    </source>
</evidence>